<dbReference type="Gene3D" id="3.40.50.200">
    <property type="entry name" value="Peptidase S8/S53 domain"/>
    <property type="match status" value="1"/>
</dbReference>
<evidence type="ECO:0000256" key="4">
    <source>
        <dbReference type="ARBA" id="ARBA00022825"/>
    </source>
</evidence>
<dbReference type="Proteomes" id="UP000008312">
    <property type="component" value="Unassembled WGS sequence"/>
</dbReference>
<dbReference type="CDD" id="cd04842">
    <property type="entry name" value="Peptidases_S8_Kp43_protease"/>
    <property type="match status" value="1"/>
</dbReference>
<dbReference type="AlphaFoldDB" id="D8M014"/>
<comment type="similarity">
    <text evidence="1 7">Belongs to the peptidase S8 family.</text>
</comment>
<dbReference type="InterPro" id="IPR015500">
    <property type="entry name" value="Peptidase_S8_subtilisin-rel"/>
</dbReference>
<evidence type="ECO:0000256" key="3">
    <source>
        <dbReference type="ARBA" id="ARBA00022801"/>
    </source>
</evidence>
<dbReference type="PROSITE" id="PS00137">
    <property type="entry name" value="SUBTILASE_HIS"/>
    <property type="match status" value="1"/>
</dbReference>
<feature type="domain" description="Peptidase S8/S53" evidence="8">
    <location>
        <begin position="69"/>
        <end position="337"/>
    </location>
</feature>
<dbReference type="PROSITE" id="PS51892">
    <property type="entry name" value="SUBTILASE"/>
    <property type="match status" value="1"/>
</dbReference>
<keyword evidence="10" id="KW-1185">Reference proteome</keyword>
<sequence length="349" mass="38720">MVKSSLARPLLPLANLLSQKDILSVSLKPKWKLHHLRQLNDYAQQSLADGYYDASGESSKIYKLHNLNGRNVLVGVGDSGIDWKSTYFYDPDHSVKRAESGSSDHRKISLYVPLFGKDETSTDGHGTHVCGTIAGKAYDSSNSSDALYNGIAEEAKLLFVDLEDNDGYLYLPKNIYDDYYMKYLYNNDVRISSNSWGSRDEFFYDSFCVQTDEFVWDHDDMLILFAAGNEGEGGLFGSVTSPALSKNVITVGATHSERNHDGKNYITYFSSRGRPTRHTIKPDIVAPGEQFSAKSLSKEDCGLNCDNHGGVVEMPGTSMATPAVAGIVALITQYLKEKSYHNRENGVFK</sequence>
<evidence type="ECO:0000256" key="2">
    <source>
        <dbReference type="ARBA" id="ARBA00022670"/>
    </source>
</evidence>
<evidence type="ECO:0000256" key="5">
    <source>
        <dbReference type="ARBA" id="ARBA00023529"/>
    </source>
</evidence>
<dbReference type="PANTHER" id="PTHR43399:SF4">
    <property type="entry name" value="CELL WALL-ASSOCIATED PROTEASE"/>
    <property type="match status" value="1"/>
</dbReference>
<dbReference type="PRINTS" id="PR00723">
    <property type="entry name" value="SUBTILISIN"/>
</dbReference>
<organism evidence="9">
    <name type="scientific">Blastocystis hominis</name>
    <dbReference type="NCBI Taxonomy" id="12968"/>
    <lineage>
        <taxon>Eukaryota</taxon>
        <taxon>Sar</taxon>
        <taxon>Stramenopiles</taxon>
        <taxon>Bigyra</taxon>
        <taxon>Opalozoa</taxon>
        <taxon>Opalinata</taxon>
        <taxon>Blastocystidae</taxon>
        <taxon>Blastocystis</taxon>
    </lineage>
</organism>
<dbReference type="PROSITE" id="PS00138">
    <property type="entry name" value="SUBTILASE_SER"/>
    <property type="match status" value="1"/>
</dbReference>
<dbReference type="InterPro" id="IPR051048">
    <property type="entry name" value="Peptidase_S8/S53_subtilisin"/>
</dbReference>
<gene>
    <name evidence="9" type="ORF">GSBLH_T00001573001</name>
</gene>
<dbReference type="GeneID" id="24918816"/>
<dbReference type="RefSeq" id="XP_012895451.1">
    <property type="nucleotide sequence ID" value="XM_013039997.1"/>
</dbReference>
<feature type="active site" description="Charge relay system" evidence="7">
    <location>
        <position position="78"/>
    </location>
</feature>
<dbReference type="OMA" id="KEDCGLN"/>
<evidence type="ECO:0000313" key="10">
    <source>
        <dbReference type="Proteomes" id="UP000008312"/>
    </source>
</evidence>
<feature type="active site" description="Charge relay system" evidence="7">
    <location>
        <position position="318"/>
    </location>
</feature>
<evidence type="ECO:0000256" key="6">
    <source>
        <dbReference type="ARBA" id="ARBA00023619"/>
    </source>
</evidence>
<accession>D8M014</accession>
<keyword evidence="4 7" id="KW-0720">Serine protease</keyword>
<keyword evidence="2 7" id="KW-0645">Protease</keyword>
<evidence type="ECO:0000259" key="8">
    <source>
        <dbReference type="Pfam" id="PF00082"/>
    </source>
</evidence>
<evidence type="ECO:0000313" key="9">
    <source>
        <dbReference type="EMBL" id="CBK21403.2"/>
    </source>
</evidence>
<dbReference type="SUPFAM" id="SSF52743">
    <property type="entry name" value="Subtilisin-like"/>
    <property type="match status" value="1"/>
</dbReference>
<dbReference type="InterPro" id="IPR034058">
    <property type="entry name" value="TagA/B/C/D_pept_dom"/>
</dbReference>
<protein>
    <recommendedName>
        <fullName evidence="6">subtilisin</fullName>
        <ecNumber evidence="6">3.4.21.62</ecNumber>
    </recommendedName>
</protein>
<feature type="active site" description="Charge relay system" evidence="7">
    <location>
        <position position="125"/>
    </location>
</feature>
<evidence type="ECO:0000256" key="7">
    <source>
        <dbReference type="PROSITE-ProRule" id="PRU01240"/>
    </source>
</evidence>
<dbReference type="InParanoid" id="D8M014"/>
<keyword evidence="3 7" id="KW-0378">Hydrolase</keyword>
<dbReference type="OrthoDB" id="10256524at2759"/>
<dbReference type="EC" id="3.4.21.62" evidence="6"/>
<dbReference type="InterPro" id="IPR000209">
    <property type="entry name" value="Peptidase_S8/S53_dom"/>
</dbReference>
<evidence type="ECO:0000256" key="1">
    <source>
        <dbReference type="ARBA" id="ARBA00011073"/>
    </source>
</evidence>
<comment type="catalytic activity">
    <reaction evidence="5">
        <text>Hydrolysis of proteins with broad specificity for peptide bonds, and a preference for a large uncharged residue in P1. Hydrolyzes peptide amides.</text>
        <dbReference type="EC" id="3.4.21.62"/>
    </reaction>
</comment>
<dbReference type="PANTHER" id="PTHR43399">
    <property type="entry name" value="SUBTILISIN-RELATED"/>
    <property type="match status" value="1"/>
</dbReference>
<reference evidence="9" key="1">
    <citation type="submission" date="2010-02" db="EMBL/GenBank/DDBJ databases">
        <title>Sequencing and annotation of the Blastocystis hominis genome.</title>
        <authorList>
            <person name="Wincker P."/>
        </authorList>
    </citation>
    <scope>NUCLEOTIDE SEQUENCE</scope>
    <source>
        <strain evidence="9">Singapore isolate B</strain>
    </source>
</reference>
<name>D8M014_BLAHO</name>
<dbReference type="InterPro" id="IPR022398">
    <property type="entry name" value="Peptidase_S8_His-AS"/>
</dbReference>
<dbReference type="InterPro" id="IPR036852">
    <property type="entry name" value="Peptidase_S8/S53_dom_sf"/>
</dbReference>
<dbReference type="GO" id="GO:0006508">
    <property type="term" value="P:proteolysis"/>
    <property type="evidence" value="ECO:0007669"/>
    <property type="project" value="UniProtKB-KW"/>
</dbReference>
<dbReference type="EMBL" id="FN668642">
    <property type="protein sequence ID" value="CBK21403.2"/>
    <property type="molecule type" value="Genomic_DNA"/>
</dbReference>
<dbReference type="GO" id="GO:0004252">
    <property type="term" value="F:serine-type endopeptidase activity"/>
    <property type="evidence" value="ECO:0007669"/>
    <property type="project" value="UniProtKB-UniRule"/>
</dbReference>
<dbReference type="Pfam" id="PF00082">
    <property type="entry name" value="Peptidase_S8"/>
    <property type="match status" value="1"/>
</dbReference>
<dbReference type="InterPro" id="IPR023828">
    <property type="entry name" value="Peptidase_S8_Ser-AS"/>
</dbReference>
<proteinExistence type="inferred from homology"/>